<name>A0A2P1JT19_9CAUD</name>
<dbReference type="EMBL" id="MH001457">
    <property type="protein sequence ID" value="AVO22290.1"/>
    <property type="molecule type" value="Genomic_DNA"/>
</dbReference>
<evidence type="ECO:0000256" key="1">
    <source>
        <dbReference type="SAM" id="MobiDB-lite"/>
    </source>
</evidence>
<organism evidence="2 3">
    <name type="scientific">Streptomyces phage Nesbitt</name>
    <dbReference type="NCBI Taxonomy" id="2108133"/>
    <lineage>
        <taxon>Viruses</taxon>
        <taxon>Duplodnaviria</taxon>
        <taxon>Heunggongvirae</taxon>
        <taxon>Uroviricota</taxon>
        <taxon>Caudoviricetes</taxon>
        <taxon>Abbeymikolonvirus</taxon>
        <taxon>Abbeymikolonvirus abbeymikolon</taxon>
    </lineage>
</organism>
<evidence type="ECO:0000313" key="3">
    <source>
        <dbReference type="Proteomes" id="UP000241032"/>
    </source>
</evidence>
<evidence type="ECO:0000313" key="2">
    <source>
        <dbReference type="EMBL" id="AVO22290.1"/>
    </source>
</evidence>
<reference evidence="3" key="1">
    <citation type="submission" date="2018-02" db="EMBL/GenBank/DDBJ databases">
        <authorList>
            <person name="Cohen D.B."/>
            <person name="Kent A.D."/>
        </authorList>
    </citation>
    <scope>NUCLEOTIDE SEQUENCE [LARGE SCALE GENOMIC DNA]</scope>
</reference>
<sequence>MSAGHYTVAVVDETYTMSTNRLQAFAKEALRFASDEALMRPLWDYNPAARKAVISERRRRGILPDPDETTTDPVYS</sequence>
<dbReference type="Proteomes" id="UP000241032">
    <property type="component" value="Genome"/>
</dbReference>
<gene>
    <name evidence="2" type="primary">33</name>
    <name evidence="2" type="ORF">PBI_NESBITT_33</name>
</gene>
<protein>
    <submittedName>
        <fullName evidence="2">Uncharacterized protein</fullName>
    </submittedName>
</protein>
<feature type="region of interest" description="Disordered" evidence="1">
    <location>
        <begin position="57"/>
        <end position="76"/>
    </location>
</feature>
<proteinExistence type="predicted"/>
<accession>A0A2P1JT19</accession>